<comment type="caution">
    <text evidence="2">The sequence shown here is derived from an EMBL/GenBank/DDBJ whole genome shotgun (WGS) entry which is preliminary data.</text>
</comment>
<feature type="region of interest" description="Disordered" evidence="1">
    <location>
        <begin position="1"/>
        <end position="21"/>
    </location>
</feature>
<evidence type="ECO:0000313" key="2">
    <source>
        <dbReference type="EMBL" id="GEL49851.1"/>
    </source>
</evidence>
<feature type="compositionally biased region" description="Basic and acidic residues" evidence="1">
    <location>
        <begin position="12"/>
        <end position="21"/>
    </location>
</feature>
<protein>
    <submittedName>
        <fullName evidence="2">Uncharacterized protein</fullName>
    </submittedName>
</protein>
<gene>
    <name evidence="2" type="ORF">ATR01nite_09260</name>
</gene>
<sequence>MTPNVLNRMRRRESMTDEDRTEKSFNLVADSFLSEMTREINKPHPTIKAKDLDMEKIRHDIFNTVNPATEKLNAFKKQRAELEQSINEQRMERMKKWQEMAVPGEVPVPPELVEAMKKVSAQILECCRFIADNILHAFGLVGSVSPYRPMLTDDQIRELEIDYEQNELMQVINSDGSLRDNLETAIVMCNERRKNELSEWENRPEALDARDCVRKFKAIMSSDKSDSFKKKVSTIDRNQLKDMLDKIDVAPDGNIIQKQKSSKDMTM</sequence>
<name>A0A511FKT8_9PROT</name>
<evidence type="ECO:0000256" key="1">
    <source>
        <dbReference type="SAM" id="MobiDB-lite"/>
    </source>
</evidence>
<dbReference type="EMBL" id="BJVR01000005">
    <property type="protein sequence ID" value="GEL49851.1"/>
    <property type="molecule type" value="Genomic_DNA"/>
</dbReference>
<proteinExistence type="predicted"/>
<organism evidence="2 3">
    <name type="scientific">Acetobacter tropicalis</name>
    <dbReference type="NCBI Taxonomy" id="104102"/>
    <lineage>
        <taxon>Bacteria</taxon>
        <taxon>Pseudomonadati</taxon>
        <taxon>Pseudomonadota</taxon>
        <taxon>Alphaproteobacteria</taxon>
        <taxon>Acetobacterales</taxon>
        <taxon>Acetobacteraceae</taxon>
        <taxon>Acetobacter</taxon>
    </lineage>
</organism>
<dbReference type="Proteomes" id="UP000321800">
    <property type="component" value="Unassembled WGS sequence"/>
</dbReference>
<accession>A0A511FKT8</accession>
<reference evidence="2 3" key="1">
    <citation type="submission" date="2019-07" db="EMBL/GenBank/DDBJ databases">
        <title>Whole genome shotgun sequence of Acetobacter tropicalis NBRC 16470.</title>
        <authorList>
            <person name="Hosoyama A."/>
            <person name="Uohara A."/>
            <person name="Ohji S."/>
            <person name="Ichikawa N."/>
        </authorList>
    </citation>
    <scope>NUCLEOTIDE SEQUENCE [LARGE SCALE GENOMIC DNA]</scope>
    <source>
        <strain evidence="2 3">NBRC 16470</strain>
    </source>
</reference>
<dbReference type="AlphaFoldDB" id="A0A511FKT8"/>
<evidence type="ECO:0000313" key="3">
    <source>
        <dbReference type="Proteomes" id="UP000321800"/>
    </source>
</evidence>